<feature type="transmembrane region" description="Helical" evidence="1">
    <location>
        <begin position="108"/>
        <end position="124"/>
    </location>
</feature>
<accession>A0ABD5XU32</accession>
<feature type="transmembrane region" description="Helical" evidence="1">
    <location>
        <begin position="35"/>
        <end position="54"/>
    </location>
</feature>
<evidence type="ECO:0000313" key="3">
    <source>
        <dbReference type="EMBL" id="MFC7138121.1"/>
    </source>
</evidence>
<gene>
    <name evidence="3" type="ORF">ACFQRB_19870</name>
</gene>
<comment type="caution">
    <text evidence="3">The sequence shown here is derived from an EMBL/GenBank/DDBJ whole genome shotgun (WGS) entry which is preliminary data.</text>
</comment>
<keyword evidence="4" id="KW-1185">Reference proteome</keyword>
<feature type="transmembrane region" description="Helical" evidence="1">
    <location>
        <begin position="145"/>
        <end position="165"/>
    </location>
</feature>
<keyword evidence="1" id="KW-0812">Transmembrane</keyword>
<keyword evidence="3" id="KW-0378">Hydrolase</keyword>
<protein>
    <submittedName>
        <fullName evidence="3">CPBP family intramembrane glutamic endopeptidase</fullName>
        <ecNumber evidence="3">3.4.-.-</ecNumber>
    </submittedName>
</protein>
<dbReference type="PANTHER" id="PTHR35797">
    <property type="entry name" value="PROTEASE-RELATED"/>
    <property type="match status" value="1"/>
</dbReference>
<dbReference type="GO" id="GO:0080120">
    <property type="term" value="P:CAAX-box protein maturation"/>
    <property type="evidence" value="ECO:0007669"/>
    <property type="project" value="UniProtKB-ARBA"/>
</dbReference>
<dbReference type="InterPro" id="IPR042150">
    <property type="entry name" value="MmRce1-like"/>
</dbReference>
<reference evidence="3 4" key="1">
    <citation type="journal article" date="2019" name="Int. J. Syst. Evol. Microbiol.">
        <title>The Global Catalogue of Microorganisms (GCM) 10K type strain sequencing project: providing services to taxonomists for standard genome sequencing and annotation.</title>
        <authorList>
            <consortium name="The Broad Institute Genomics Platform"/>
            <consortium name="The Broad Institute Genome Sequencing Center for Infectious Disease"/>
            <person name="Wu L."/>
            <person name="Ma J."/>
        </authorList>
    </citation>
    <scope>NUCLEOTIDE SEQUENCE [LARGE SCALE GENOMIC DNA]</scope>
    <source>
        <strain evidence="3 4">DT92</strain>
    </source>
</reference>
<feature type="domain" description="CAAX prenyl protease 2/Lysostaphin resistance protein A-like" evidence="2">
    <location>
        <begin position="109"/>
        <end position="167"/>
    </location>
</feature>
<evidence type="ECO:0000313" key="4">
    <source>
        <dbReference type="Proteomes" id="UP001596368"/>
    </source>
</evidence>
<proteinExistence type="predicted"/>
<dbReference type="Proteomes" id="UP001596368">
    <property type="component" value="Unassembled WGS sequence"/>
</dbReference>
<evidence type="ECO:0000256" key="1">
    <source>
        <dbReference type="SAM" id="Phobius"/>
    </source>
</evidence>
<keyword evidence="1" id="KW-1133">Transmembrane helix</keyword>
<dbReference type="EC" id="3.4.-.-" evidence="3"/>
<dbReference type="PANTHER" id="PTHR35797:SF1">
    <property type="entry name" value="PROTEASE"/>
    <property type="match status" value="1"/>
</dbReference>
<feature type="transmembrane region" description="Helical" evidence="1">
    <location>
        <begin position="74"/>
        <end position="96"/>
    </location>
</feature>
<dbReference type="EMBL" id="JBHSZG010000008">
    <property type="protein sequence ID" value="MFC7138121.1"/>
    <property type="molecule type" value="Genomic_DNA"/>
</dbReference>
<dbReference type="Pfam" id="PF02517">
    <property type="entry name" value="Rce1-like"/>
    <property type="match status" value="1"/>
</dbReference>
<organism evidence="3 4">
    <name type="scientific">Halobaculum litoreum</name>
    <dbReference type="NCBI Taxonomy" id="3031998"/>
    <lineage>
        <taxon>Archaea</taxon>
        <taxon>Methanobacteriati</taxon>
        <taxon>Methanobacteriota</taxon>
        <taxon>Stenosarchaea group</taxon>
        <taxon>Halobacteria</taxon>
        <taxon>Halobacteriales</taxon>
        <taxon>Haloferacaceae</taxon>
        <taxon>Halobaculum</taxon>
    </lineage>
</organism>
<evidence type="ECO:0000259" key="2">
    <source>
        <dbReference type="Pfam" id="PF02517"/>
    </source>
</evidence>
<name>A0ABD5XU32_9EURY</name>
<keyword evidence="1" id="KW-0472">Membrane</keyword>
<sequence>MGHRPSPGHVPPAHVPRDVELLGVVLVVETPATTFLQLVGGLGPLVAAAVTARIAGDFRPWAAQLTRWRVPARWWVYAAVLPTGIVALVVALQVLAGGGLDPTRLPPVGTVVAIAVSTFLRGGLEEPGWRGMALPLLQKRLNATVASVVLGVVWTTWHLPLFVTAGSSQAGSSLLVYGLGVLPSRSF</sequence>
<dbReference type="GO" id="GO:0004175">
    <property type="term" value="F:endopeptidase activity"/>
    <property type="evidence" value="ECO:0007669"/>
    <property type="project" value="UniProtKB-ARBA"/>
</dbReference>
<dbReference type="InterPro" id="IPR003675">
    <property type="entry name" value="Rce1/LyrA-like_dom"/>
</dbReference>
<dbReference type="AlphaFoldDB" id="A0ABD5XU32"/>